<keyword evidence="2" id="KW-0479">Metal-binding</keyword>
<organism evidence="5 6">
    <name type="scientific">Orenia metallireducens</name>
    <dbReference type="NCBI Taxonomy" id="1413210"/>
    <lineage>
        <taxon>Bacteria</taxon>
        <taxon>Bacillati</taxon>
        <taxon>Bacillota</taxon>
        <taxon>Clostridia</taxon>
        <taxon>Halanaerobiales</taxon>
        <taxon>Halobacteroidaceae</taxon>
        <taxon>Orenia</taxon>
    </lineage>
</organism>
<dbReference type="PROSITE" id="PS50846">
    <property type="entry name" value="HMA_2"/>
    <property type="match status" value="1"/>
</dbReference>
<reference evidence="5 6" key="2">
    <citation type="submission" date="2016-08" db="EMBL/GenBank/DDBJ databases">
        <title>Orenia metallireducens sp. nov. strain Z6, a Novel Metal-reducing Firmicute from the Deep Subsurface.</title>
        <authorList>
            <person name="Maxim B.I."/>
            <person name="Kenneth K."/>
            <person name="Flynn T.M."/>
            <person name="Oloughlin E.J."/>
            <person name="Locke R.A."/>
            <person name="Weber J.R."/>
            <person name="Egan S.M."/>
            <person name="Mackie R.I."/>
            <person name="Cann I.K."/>
        </authorList>
    </citation>
    <scope>NUCLEOTIDE SEQUENCE [LARGE SCALE GENOMIC DNA]</scope>
    <source>
        <strain evidence="5 6">Z6</strain>
    </source>
</reference>
<keyword evidence="6" id="KW-1185">Reference proteome</keyword>
<dbReference type="AlphaFoldDB" id="A0A1C0A5N8"/>
<dbReference type="InterPro" id="IPR006121">
    <property type="entry name" value="HMA_dom"/>
</dbReference>
<evidence type="ECO:0000256" key="2">
    <source>
        <dbReference type="ARBA" id="ARBA00022723"/>
    </source>
</evidence>
<dbReference type="PROSITE" id="PS01047">
    <property type="entry name" value="HMA_1"/>
    <property type="match status" value="1"/>
</dbReference>
<dbReference type="FunFam" id="3.30.70.100:FF:000005">
    <property type="entry name" value="Copper-exporting P-type ATPase A"/>
    <property type="match status" value="1"/>
</dbReference>
<evidence type="ECO:0000313" key="5">
    <source>
        <dbReference type="EMBL" id="OCL25433.1"/>
    </source>
</evidence>
<dbReference type="InterPro" id="IPR017969">
    <property type="entry name" value="Heavy-metal-associated_CS"/>
</dbReference>
<reference evidence="6" key="1">
    <citation type="submission" date="2016-07" db="EMBL/GenBank/DDBJ databases">
        <authorList>
            <person name="Florea S."/>
            <person name="Webb J.S."/>
            <person name="Jaromczyk J."/>
            <person name="Schardl C.L."/>
        </authorList>
    </citation>
    <scope>NUCLEOTIDE SEQUENCE [LARGE SCALE GENOMIC DNA]</scope>
    <source>
        <strain evidence="6">Z6</strain>
    </source>
</reference>
<gene>
    <name evidence="5" type="ORF">U472_13880</name>
</gene>
<feature type="domain" description="HMA" evidence="4">
    <location>
        <begin position="2"/>
        <end position="68"/>
    </location>
</feature>
<dbReference type="RefSeq" id="WP_068719345.1">
    <property type="nucleotide sequence ID" value="NZ_LWDV01000010.1"/>
</dbReference>
<evidence type="ECO:0000256" key="3">
    <source>
        <dbReference type="ARBA" id="ARBA00023008"/>
    </source>
</evidence>
<dbReference type="EMBL" id="LWDV01000010">
    <property type="protein sequence ID" value="OCL25433.1"/>
    <property type="molecule type" value="Genomic_DNA"/>
</dbReference>
<name>A0A1C0A5N8_9FIRM</name>
<evidence type="ECO:0000256" key="1">
    <source>
        <dbReference type="ARBA" id="ARBA00015313"/>
    </source>
</evidence>
<dbReference type="SUPFAM" id="SSF55008">
    <property type="entry name" value="HMA, heavy metal-associated domain"/>
    <property type="match status" value="1"/>
</dbReference>
<dbReference type="OrthoDB" id="9813965at2"/>
<keyword evidence="3" id="KW-0186">Copper</keyword>
<evidence type="ECO:0000259" key="4">
    <source>
        <dbReference type="PROSITE" id="PS50846"/>
    </source>
</evidence>
<dbReference type="InterPro" id="IPR036163">
    <property type="entry name" value="HMA_dom_sf"/>
</dbReference>
<comment type="caution">
    <text evidence="5">The sequence shown here is derived from an EMBL/GenBank/DDBJ whole genome shotgun (WGS) entry which is preliminary data.</text>
</comment>
<dbReference type="PANTHER" id="PTHR46594">
    <property type="entry name" value="P-TYPE CATION-TRANSPORTING ATPASE"/>
    <property type="match status" value="1"/>
</dbReference>
<dbReference type="GO" id="GO:0046872">
    <property type="term" value="F:metal ion binding"/>
    <property type="evidence" value="ECO:0007669"/>
    <property type="project" value="UniProtKB-KW"/>
</dbReference>
<accession>A0A1C0A5N8</accession>
<dbReference type="Proteomes" id="UP000093514">
    <property type="component" value="Unassembled WGS sequence"/>
</dbReference>
<sequence length="68" mass="7536">MKTENFKVKGMSCEHCKSAVESALKKTKGVEDAKVDLKAGKVEVKFNEDESKLDKLKDEVRAAGYEVS</sequence>
<dbReference type="Gene3D" id="3.30.70.100">
    <property type="match status" value="1"/>
</dbReference>
<proteinExistence type="predicted"/>
<dbReference type="PANTHER" id="PTHR46594:SF4">
    <property type="entry name" value="P-TYPE CATION-TRANSPORTING ATPASE"/>
    <property type="match status" value="1"/>
</dbReference>
<dbReference type="CDD" id="cd00371">
    <property type="entry name" value="HMA"/>
    <property type="match status" value="1"/>
</dbReference>
<protein>
    <recommendedName>
        <fullName evidence="1">Copper chaperone CopZ</fullName>
    </recommendedName>
</protein>
<dbReference type="Pfam" id="PF00403">
    <property type="entry name" value="HMA"/>
    <property type="match status" value="1"/>
</dbReference>
<evidence type="ECO:0000313" key="6">
    <source>
        <dbReference type="Proteomes" id="UP000093514"/>
    </source>
</evidence>